<evidence type="ECO:0000256" key="1">
    <source>
        <dbReference type="SAM" id="Phobius"/>
    </source>
</evidence>
<dbReference type="AlphaFoldDB" id="A0A660KQZ5"/>
<keyword evidence="1" id="KW-0812">Transmembrane</keyword>
<evidence type="ECO:0000313" key="2">
    <source>
        <dbReference type="EMBL" id="KAE8038214.1"/>
    </source>
</evidence>
<dbReference type="Proteomes" id="UP000327013">
    <property type="component" value="Chromosome 4"/>
</dbReference>
<proteinExistence type="predicted"/>
<name>A0A660KQZ5_9ROSI</name>
<dbReference type="EMBL" id="CM017324">
    <property type="protein sequence ID" value="KAE8038214.1"/>
    <property type="molecule type" value="Genomic_DNA"/>
</dbReference>
<feature type="transmembrane region" description="Helical" evidence="1">
    <location>
        <begin position="42"/>
        <end position="64"/>
    </location>
</feature>
<sequence>MATIRVSLVTAIWLVAMVCSKLRVYSYEDELAPTGSMTHGSAFASSASIVFLGFSLLLYVLGVFMR</sequence>
<protein>
    <submittedName>
        <fullName evidence="2">Uncharacterized protein</fullName>
    </submittedName>
</protein>
<organism evidence="2 3">
    <name type="scientific">Carpinus fangiana</name>
    <dbReference type="NCBI Taxonomy" id="176857"/>
    <lineage>
        <taxon>Eukaryota</taxon>
        <taxon>Viridiplantae</taxon>
        <taxon>Streptophyta</taxon>
        <taxon>Embryophyta</taxon>
        <taxon>Tracheophyta</taxon>
        <taxon>Spermatophyta</taxon>
        <taxon>Magnoliopsida</taxon>
        <taxon>eudicotyledons</taxon>
        <taxon>Gunneridae</taxon>
        <taxon>Pentapetalae</taxon>
        <taxon>rosids</taxon>
        <taxon>fabids</taxon>
        <taxon>Fagales</taxon>
        <taxon>Betulaceae</taxon>
        <taxon>Carpinus</taxon>
    </lineage>
</organism>
<keyword evidence="3" id="KW-1185">Reference proteome</keyword>
<keyword evidence="1" id="KW-0472">Membrane</keyword>
<reference evidence="2 3" key="1">
    <citation type="submission" date="2019-06" db="EMBL/GenBank/DDBJ databases">
        <title>A chromosomal-level reference genome of Carpinus fangiana (Coryloideae, Betulaceae).</title>
        <authorList>
            <person name="Yang X."/>
            <person name="Wang Z."/>
            <person name="Zhang L."/>
            <person name="Hao G."/>
            <person name="Liu J."/>
            <person name="Yang Y."/>
        </authorList>
    </citation>
    <scope>NUCLEOTIDE SEQUENCE [LARGE SCALE GENOMIC DNA]</scope>
    <source>
        <strain evidence="2">Cfa_2016G</strain>
        <tissue evidence="2">Leaf</tissue>
    </source>
</reference>
<gene>
    <name evidence="2" type="ORF">FH972_010745</name>
</gene>
<accession>A0A660KQZ5</accession>
<keyword evidence="1" id="KW-1133">Transmembrane helix</keyword>
<evidence type="ECO:0000313" key="3">
    <source>
        <dbReference type="Proteomes" id="UP000327013"/>
    </source>
</evidence>